<protein>
    <recommendedName>
        <fullName evidence="3">Transferase</fullName>
    </recommendedName>
</protein>
<name>A0AAW0A2M8_9AGAR</name>
<accession>A0AAW0A2M8</accession>
<proteinExistence type="predicted"/>
<evidence type="ECO:0000313" key="2">
    <source>
        <dbReference type="Proteomes" id="UP001362999"/>
    </source>
</evidence>
<sequence>MLSRLASMLFNTNPATVPPPLGMRIVPCSPVDDSGPREWIMTVGLVVPTQLDPRKLEESLLKVIEHKFPRAGARLALRNGIYEYQIPDKFDASTPAARFSVESHLEPCPERSKILLPSLSGLSESEPSFIVPYTIDTGSLFLGETSPRSLSPFLQPKVPLMHIHLITYTDLTLIGVTFPHIALDALGFGTVLAAWTRILNGADIDSIPGMPWDMQPFENFFPESGVGRALRPARGWFPAGWFGWMPFTWKLLWEKIQDPTERMCFARVPKVFLDDIKKQTMGDIRAQGSTEYVGSSDVLLAWWIKLIYDHRPPSNAPLWVHMAVNLRSLPIFGATNSTPLTTPYIHNAFTMYGCFSVPISTLQAESLAQVALRIRRGILTYNADPQDIRDDVAWSFANNNKIVLPCPPNGEFKMTSNLRAAGFGNLDFSGAVVGSDSEDARLRLSRDGDQTVQAEGGENKGKVAFVQCVTSSKEFLPMRHLTLFLMEDKEAIWIGKMCGDGEIESIAQRASRSEGGVEFIYI</sequence>
<keyword evidence="2" id="KW-1185">Reference proteome</keyword>
<reference evidence="1 2" key="1">
    <citation type="journal article" date="2024" name="J Genomics">
        <title>Draft genome sequencing and assembly of Favolaschia claudopus CIRM-BRFM 2984 isolated from oak limbs.</title>
        <authorList>
            <person name="Navarro D."/>
            <person name="Drula E."/>
            <person name="Chaduli D."/>
            <person name="Cazenave R."/>
            <person name="Ahrendt S."/>
            <person name="Wang J."/>
            <person name="Lipzen A."/>
            <person name="Daum C."/>
            <person name="Barry K."/>
            <person name="Grigoriev I.V."/>
            <person name="Favel A."/>
            <person name="Rosso M.N."/>
            <person name="Martin F."/>
        </authorList>
    </citation>
    <scope>NUCLEOTIDE SEQUENCE [LARGE SCALE GENOMIC DNA]</scope>
    <source>
        <strain evidence="1 2">CIRM-BRFM 2984</strain>
    </source>
</reference>
<dbReference type="Gene3D" id="3.30.559.10">
    <property type="entry name" value="Chloramphenicol acetyltransferase-like domain"/>
    <property type="match status" value="2"/>
</dbReference>
<dbReference type="InterPro" id="IPR023213">
    <property type="entry name" value="CAT-like_dom_sf"/>
</dbReference>
<dbReference type="AlphaFoldDB" id="A0AAW0A2M8"/>
<comment type="caution">
    <text evidence="1">The sequence shown here is derived from an EMBL/GenBank/DDBJ whole genome shotgun (WGS) entry which is preliminary data.</text>
</comment>
<evidence type="ECO:0000313" key="1">
    <source>
        <dbReference type="EMBL" id="KAK7000318.1"/>
    </source>
</evidence>
<dbReference type="EMBL" id="JAWWNJ010000089">
    <property type="protein sequence ID" value="KAK7000318.1"/>
    <property type="molecule type" value="Genomic_DNA"/>
</dbReference>
<evidence type="ECO:0008006" key="3">
    <source>
        <dbReference type="Google" id="ProtNLM"/>
    </source>
</evidence>
<gene>
    <name evidence="1" type="ORF">R3P38DRAFT_3617110</name>
</gene>
<organism evidence="1 2">
    <name type="scientific">Favolaschia claudopus</name>
    <dbReference type="NCBI Taxonomy" id="2862362"/>
    <lineage>
        <taxon>Eukaryota</taxon>
        <taxon>Fungi</taxon>
        <taxon>Dikarya</taxon>
        <taxon>Basidiomycota</taxon>
        <taxon>Agaricomycotina</taxon>
        <taxon>Agaricomycetes</taxon>
        <taxon>Agaricomycetidae</taxon>
        <taxon>Agaricales</taxon>
        <taxon>Marasmiineae</taxon>
        <taxon>Mycenaceae</taxon>
        <taxon>Favolaschia</taxon>
    </lineage>
</organism>
<dbReference type="Proteomes" id="UP001362999">
    <property type="component" value="Unassembled WGS sequence"/>
</dbReference>